<dbReference type="OrthoDB" id="2103397at2759"/>
<organism evidence="1 2">
    <name type="scientific">Emericella nidulans (strain FGSC A4 / ATCC 38163 / CBS 112.46 / NRRL 194 / M139)</name>
    <name type="common">Aspergillus nidulans</name>
    <dbReference type="NCBI Taxonomy" id="227321"/>
    <lineage>
        <taxon>Eukaryota</taxon>
        <taxon>Fungi</taxon>
        <taxon>Dikarya</taxon>
        <taxon>Ascomycota</taxon>
        <taxon>Pezizomycotina</taxon>
        <taxon>Eurotiomycetes</taxon>
        <taxon>Eurotiomycetidae</taxon>
        <taxon>Eurotiales</taxon>
        <taxon>Aspergillaceae</taxon>
        <taxon>Aspergillus</taxon>
        <taxon>Aspergillus subgen. Nidulantes</taxon>
    </lineage>
</organism>
<reference evidence="2" key="2">
    <citation type="journal article" date="2009" name="Fungal Genet. Biol.">
        <title>The 2008 update of the Aspergillus nidulans genome annotation: a community effort.</title>
        <authorList>
            <person name="Wortman J.R."/>
            <person name="Gilsenan J.M."/>
            <person name="Joardar V."/>
            <person name="Deegan J."/>
            <person name="Clutterbuck J."/>
            <person name="Andersen M.R."/>
            <person name="Archer D."/>
            <person name="Bencina M."/>
            <person name="Braus G."/>
            <person name="Coutinho P."/>
            <person name="von Dohren H."/>
            <person name="Doonan J."/>
            <person name="Driessen A.J."/>
            <person name="Durek P."/>
            <person name="Espeso E."/>
            <person name="Fekete E."/>
            <person name="Flipphi M."/>
            <person name="Estrada C.G."/>
            <person name="Geysens S."/>
            <person name="Goldman G."/>
            <person name="de Groot P.W."/>
            <person name="Hansen K."/>
            <person name="Harris S.D."/>
            <person name="Heinekamp T."/>
            <person name="Helmstaedt K."/>
            <person name="Henrissat B."/>
            <person name="Hofmann G."/>
            <person name="Homan T."/>
            <person name="Horio T."/>
            <person name="Horiuchi H."/>
            <person name="James S."/>
            <person name="Jones M."/>
            <person name="Karaffa L."/>
            <person name="Karanyi Z."/>
            <person name="Kato M."/>
            <person name="Keller N."/>
            <person name="Kelly D.E."/>
            <person name="Kiel J.A."/>
            <person name="Kim J.M."/>
            <person name="van der Klei I.J."/>
            <person name="Klis F.M."/>
            <person name="Kovalchuk A."/>
            <person name="Krasevec N."/>
            <person name="Kubicek C.P."/>
            <person name="Liu B."/>
            <person name="Maccabe A."/>
            <person name="Meyer V."/>
            <person name="Mirabito P."/>
            <person name="Miskei M."/>
            <person name="Mos M."/>
            <person name="Mullins J."/>
            <person name="Nelson D.R."/>
            <person name="Nielsen J."/>
            <person name="Oakley B.R."/>
            <person name="Osmani S.A."/>
            <person name="Pakula T."/>
            <person name="Paszewski A."/>
            <person name="Paulsen I."/>
            <person name="Pilsyk S."/>
            <person name="Pocsi I."/>
            <person name="Punt P.J."/>
            <person name="Ram A.F."/>
            <person name="Ren Q."/>
            <person name="Robellet X."/>
            <person name="Robson G."/>
            <person name="Seiboth B."/>
            <person name="van Solingen P."/>
            <person name="Specht T."/>
            <person name="Sun J."/>
            <person name="Taheri-Talesh N."/>
            <person name="Takeshita N."/>
            <person name="Ussery D."/>
            <person name="vanKuyk P.A."/>
            <person name="Visser H."/>
            <person name="van de Vondervoort P.J."/>
            <person name="de Vries R.P."/>
            <person name="Walton J."/>
            <person name="Xiang X."/>
            <person name="Xiong Y."/>
            <person name="Zeng A.P."/>
            <person name="Brandt B.W."/>
            <person name="Cornell M.J."/>
            <person name="van den Hondel C.A."/>
            <person name="Visser J."/>
            <person name="Oliver S.G."/>
            <person name="Turner G."/>
        </authorList>
    </citation>
    <scope>GENOME REANNOTATION</scope>
    <source>
        <strain evidence="2">FGSC A4 / ATCC 38163 / CBS 112.46 / NRRL 194 / M139</strain>
    </source>
</reference>
<dbReference type="Proteomes" id="UP000000560">
    <property type="component" value="Chromosome I"/>
</dbReference>
<dbReference type="KEGG" id="ani:ANIA_06056"/>
<reference evidence="2" key="1">
    <citation type="journal article" date="2005" name="Nature">
        <title>Sequencing of Aspergillus nidulans and comparative analysis with A. fumigatus and A. oryzae.</title>
        <authorList>
            <person name="Galagan J.E."/>
            <person name="Calvo S.E."/>
            <person name="Cuomo C."/>
            <person name="Ma L.J."/>
            <person name="Wortman J.R."/>
            <person name="Batzoglou S."/>
            <person name="Lee S.I."/>
            <person name="Basturkmen M."/>
            <person name="Spevak C.C."/>
            <person name="Clutterbuck J."/>
            <person name="Kapitonov V."/>
            <person name="Jurka J."/>
            <person name="Scazzocchio C."/>
            <person name="Farman M."/>
            <person name="Butler J."/>
            <person name="Purcell S."/>
            <person name="Harris S."/>
            <person name="Braus G.H."/>
            <person name="Draht O."/>
            <person name="Busch S."/>
            <person name="D'Enfert C."/>
            <person name="Bouchier C."/>
            <person name="Goldman G.H."/>
            <person name="Bell-Pedersen D."/>
            <person name="Griffiths-Jones S."/>
            <person name="Doonan J.H."/>
            <person name="Yu J."/>
            <person name="Vienken K."/>
            <person name="Pain A."/>
            <person name="Freitag M."/>
            <person name="Selker E.U."/>
            <person name="Archer D.B."/>
            <person name="Penalva M.A."/>
            <person name="Oakley B.R."/>
            <person name="Momany M."/>
            <person name="Tanaka T."/>
            <person name="Kumagai T."/>
            <person name="Asai K."/>
            <person name="Machida M."/>
            <person name="Nierman W.C."/>
            <person name="Denning D.W."/>
            <person name="Caddick M."/>
            <person name="Hynes M."/>
            <person name="Paoletti M."/>
            <person name="Fischer R."/>
            <person name="Miller B."/>
            <person name="Dyer P."/>
            <person name="Sachs M.S."/>
            <person name="Osmani S.A."/>
            <person name="Birren B.W."/>
        </authorList>
    </citation>
    <scope>NUCLEOTIDE SEQUENCE [LARGE SCALE GENOMIC DNA]</scope>
    <source>
        <strain evidence="2">FGSC A4 / ATCC 38163 / CBS 112.46 / NRRL 194 / M139</strain>
    </source>
</reference>
<keyword evidence="2" id="KW-1185">Reference proteome</keyword>
<name>Q5B074_EMENI</name>
<dbReference type="HOGENOM" id="CLU_694498_0_0_1"/>
<dbReference type="AlphaFoldDB" id="Q5B074"/>
<dbReference type="STRING" id="227321.Q5B074"/>
<dbReference type="InParanoid" id="Q5B074"/>
<evidence type="ECO:0000313" key="2">
    <source>
        <dbReference type="Proteomes" id="UP000000560"/>
    </source>
</evidence>
<accession>C8V2U6</accession>
<dbReference type="VEuPathDB" id="FungiDB:AN6056"/>
<dbReference type="RefSeq" id="XP_663660.1">
    <property type="nucleotide sequence ID" value="XM_658568.1"/>
</dbReference>
<protein>
    <submittedName>
        <fullName evidence="1">Uncharacterized protein</fullName>
    </submittedName>
</protein>
<accession>Q5B074</accession>
<gene>
    <name evidence="1" type="ORF">ANIA_06056</name>
</gene>
<dbReference type="EMBL" id="BN001301">
    <property type="protein sequence ID" value="CBF70275.1"/>
    <property type="molecule type" value="Genomic_DNA"/>
</dbReference>
<evidence type="ECO:0000313" key="1">
    <source>
        <dbReference type="EMBL" id="CBF70275.1"/>
    </source>
</evidence>
<proteinExistence type="predicted"/>
<dbReference type="GeneID" id="2871025"/>
<sequence>MTTRTTTTTAPKSRSLPNNFICIFIRRLANSFALRMQAKDDDKRRKLGYGRIEDGPDDNRVPGYYNLTSLGEKQTSKKWTFTKKDKRGSFLLTKNIDSKWRDLERNMTFRVPRNMLIPVRTSVLFENAMNESRSNGVRGSSLISLTNKRIFSMPFNNNGKVLQVTGKVDHVIFTGDPRNLEVALVVLKARKRGKARVWTLLKVMAEELAMIHHARKKENMDGEIYGIATDSTEWAFAHIDNKSRYSTWFLQWRNHGFEIVSHVMRILAHAGARAATSATIRASTAASSKASMKTRNTGPAGCRVYCEEEVGIFICHYSWQGLINADGGRLKQSAAFETPGVSEQESIMKARLTDIPLINPESFWDDMSFLSSFDGATIHFSMAPLPPGPASSVVVEG</sequence>